<dbReference type="EMBL" id="DAAWYJ010000053">
    <property type="protein sequence ID" value="HAG0017966.1"/>
    <property type="molecule type" value="Genomic_DNA"/>
</dbReference>
<dbReference type="AlphaFoldDB" id="A0A756I3W4"/>
<proteinExistence type="inferred from homology"/>
<feature type="domain" description="Reverse transcriptase N-terminal" evidence="2">
    <location>
        <begin position="18"/>
        <end position="99"/>
    </location>
</feature>
<reference evidence="3" key="1">
    <citation type="journal article" date="2018" name="Genome Biol.">
        <title>SKESA: strategic k-mer extension for scrupulous assemblies.</title>
        <authorList>
            <person name="Souvorov A."/>
            <person name="Agarwala R."/>
            <person name="Lipman D.J."/>
        </authorList>
    </citation>
    <scope>NUCLEOTIDE SEQUENCE</scope>
    <source>
        <strain evidence="3">MA.CK_00/00002125</strain>
    </source>
</reference>
<dbReference type="Pfam" id="PF13655">
    <property type="entry name" value="RVT_N"/>
    <property type="match status" value="1"/>
</dbReference>
<evidence type="ECO:0000256" key="1">
    <source>
        <dbReference type="ARBA" id="ARBA00034120"/>
    </source>
</evidence>
<evidence type="ECO:0000313" key="3">
    <source>
        <dbReference type="EMBL" id="HAG0017966.1"/>
    </source>
</evidence>
<organism evidence="3">
    <name type="scientific">Salmonella enterica</name>
    <name type="common">Salmonella choleraesuis</name>
    <dbReference type="NCBI Taxonomy" id="28901"/>
    <lineage>
        <taxon>Bacteria</taxon>
        <taxon>Pseudomonadati</taxon>
        <taxon>Pseudomonadota</taxon>
        <taxon>Gammaproteobacteria</taxon>
        <taxon>Enterobacterales</taxon>
        <taxon>Enterobacteriaceae</taxon>
        <taxon>Salmonella</taxon>
    </lineage>
</organism>
<protein>
    <recommendedName>
        <fullName evidence="2">Reverse transcriptase N-terminal domain-containing protein</fullName>
    </recommendedName>
</protein>
<dbReference type="PANTHER" id="PTHR34047:SF8">
    <property type="entry name" value="PROTEIN YKFC"/>
    <property type="match status" value="1"/>
</dbReference>
<comment type="similarity">
    <text evidence="1">Belongs to the bacterial reverse transcriptase family.</text>
</comment>
<accession>A0A756I3W4</accession>
<dbReference type="InterPro" id="IPR025960">
    <property type="entry name" value="RVT_N"/>
</dbReference>
<name>A0A756I3W4_SALER</name>
<dbReference type="PANTHER" id="PTHR34047">
    <property type="entry name" value="NUCLEAR INTRON MATURASE 1, MITOCHONDRIAL-RELATED"/>
    <property type="match status" value="1"/>
</dbReference>
<evidence type="ECO:0000259" key="2">
    <source>
        <dbReference type="Pfam" id="PF13655"/>
    </source>
</evidence>
<dbReference type="InterPro" id="IPR051083">
    <property type="entry name" value="GrpII_Intron_Splice-Mob/Def"/>
</dbReference>
<gene>
    <name evidence="3" type="ORF">G8O67_005384</name>
</gene>
<comment type="caution">
    <text evidence="3">The sequence shown here is derived from an EMBL/GenBank/DDBJ whole genome shotgun (WGS) entry which is preliminary data.</text>
</comment>
<reference evidence="3" key="2">
    <citation type="submission" date="2020-02" db="EMBL/GenBank/DDBJ databases">
        <authorList>
            <consortium name="NCBI Pathogen Detection Project"/>
        </authorList>
    </citation>
    <scope>NUCLEOTIDE SEQUENCE</scope>
    <source>
        <strain evidence="3">MA.CK_00/00002125</strain>
    </source>
</reference>
<sequence length="144" mass="16683">MTRQAISQCGVPSASSQWSSINWHQVEEDVFRFQMRIARAVKAQRWNKVRVLQRLLTRSHQAKLLAVKRVTSNRGRNTPGIDGTRWINPQQKWHAAMSLSCRGYRAQPLRRTYSKKYRKNNVLLTVQDYAQRLPAGSSFEGKSI</sequence>